<keyword evidence="2" id="KW-0812">Transmembrane</keyword>
<dbReference type="EMBL" id="CP023510">
    <property type="protein sequence ID" value="ATF63609.1"/>
    <property type="molecule type" value="Genomic_DNA"/>
</dbReference>
<keyword evidence="2" id="KW-1133">Transmembrane helix</keyword>
<feature type="transmembrane region" description="Helical" evidence="2">
    <location>
        <begin position="6"/>
        <end position="22"/>
    </location>
</feature>
<evidence type="ECO:0000256" key="1">
    <source>
        <dbReference type="SAM" id="MobiDB-lite"/>
    </source>
</evidence>
<keyword evidence="2" id="KW-0472">Membrane</keyword>
<evidence type="ECO:0000256" key="2">
    <source>
        <dbReference type="SAM" id="Phobius"/>
    </source>
</evidence>
<reference evidence="4" key="1">
    <citation type="submission" date="2017-09" db="EMBL/GenBank/DDBJ databases">
        <title>FDA dAtabase for Regulatory Grade micrObial Sequences (FDA-ARGOS): Supporting development and validation of Infectious Disease Dx tests.</title>
        <authorList>
            <person name="Minogue T."/>
            <person name="Wolcott M."/>
            <person name="Wasieloski L."/>
            <person name="Aguilar W."/>
            <person name="Moore D."/>
            <person name="Tallon L."/>
            <person name="Sadzewicz L."/>
            <person name="Ott S."/>
            <person name="Zhao X."/>
            <person name="Nagaraj S."/>
            <person name="Vavikolanu K."/>
            <person name="Aluvathingal J."/>
            <person name="Nadendla S."/>
            <person name="Sichtig H."/>
        </authorList>
    </citation>
    <scope>NUCLEOTIDE SEQUENCE [LARGE SCALE GENOMIC DNA]</scope>
    <source>
        <strain evidence="4">FDAARGOS_369</strain>
    </source>
</reference>
<feature type="compositionally biased region" description="Low complexity" evidence="1">
    <location>
        <begin position="360"/>
        <end position="435"/>
    </location>
</feature>
<gene>
    <name evidence="3" type="ORF">CO690_07900</name>
</gene>
<feature type="compositionally biased region" description="Polar residues" evidence="1">
    <location>
        <begin position="350"/>
        <end position="359"/>
    </location>
</feature>
<protein>
    <submittedName>
        <fullName evidence="3">Uncharacterized protein</fullName>
    </submittedName>
</protein>
<dbReference type="Proteomes" id="UP000218628">
    <property type="component" value="Chromosome"/>
</dbReference>
<feature type="compositionally biased region" description="Acidic residues" evidence="1">
    <location>
        <begin position="214"/>
        <end position="252"/>
    </location>
</feature>
<feature type="compositionally biased region" description="Low complexity" evidence="1">
    <location>
        <begin position="292"/>
        <end position="322"/>
    </location>
</feature>
<dbReference type="RefSeq" id="WP_070599084.1">
    <property type="nucleotide sequence ID" value="NZ_CP023510.1"/>
</dbReference>
<feature type="compositionally biased region" description="Polar residues" evidence="1">
    <location>
        <begin position="105"/>
        <end position="117"/>
    </location>
</feature>
<sequence>MTLLNTSGVLVILTVILLLWFVPRSLRRAPAGPSVEPERPLISAERTAEDILASAGVLLNESEAYQSSDHAVAPGTSLPSSALPQASSRSSHAVEDAVQPAPDTASISQIRDSSPTAPYTDEIPVVEESKPSPLSYFDTSSLSGIALLVAAGLGVLALVTGLLALFGVLAWGWAVLFLILAGGAWAVSRFGLLESLSNQIKANRDERHAKAEAEDAEDNNAEAYEESDDEKAYDDASEPVEDTEAPEAEAVEEPAHQARPATRETTVRNVSRETARPSRAHIAVESSDEAPEAAPRAEAPAAAPAHSSRTVPARSARPAEAPAGHRQERRQQRPSRFQPIRRGSVLFDQESGSVASSASAPRTAAQPQVAQAPVVPSQPAQPQHTQPVPSAQPAQHAQAPVAPAQSVAPQPAQPVQPTQAQAPVQPVAAPAQQPVIHPDQPVARQALRDGSPVRQAPAAPATQAPAQPIPEEIPLPDVLDDSEFDALDIASLNDSALSTGATVTGGVRSTNRHPGAGSSFEAVSNTWNPVQLPKPLSALHRQDKNQGKK</sequence>
<feature type="transmembrane region" description="Helical" evidence="2">
    <location>
        <begin position="145"/>
        <end position="165"/>
    </location>
</feature>
<feature type="compositionally biased region" description="Basic and acidic residues" evidence="1">
    <location>
        <begin position="253"/>
        <end position="276"/>
    </location>
</feature>
<name>A0A291DH57_9MICC</name>
<accession>A0A291DH57</accession>
<feature type="region of interest" description="Disordered" evidence="1">
    <location>
        <begin position="499"/>
        <end position="519"/>
    </location>
</feature>
<evidence type="ECO:0000313" key="4">
    <source>
        <dbReference type="Proteomes" id="UP000218628"/>
    </source>
</evidence>
<feature type="transmembrane region" description="Helical" evidence="2">
    <location>
        <begin position="171"/>
        <end position="192"/>
    </location>
</feature>
<proteinExistence type="predicted"/>
<organism evidence="3 4">
    <name type="scientific">Rothia mucilaginosa</name>
    <dbReference type="NCBI Taxonomy" id="43675"/>
    <lineage>
        <taxon>Bacteria</taxon>
        <taxon>Bacillati</taxon>
        <taxon>Actinomycetota</taxon>
        <taxon>Actinomycetes</taxon>
        <taxon>Micrococcales</taxon>
        <taxon>Micrococcaceae</taxon>
        <taxon>Rothia</taxon>
    </lineage>
</organism>
<feature type="region of interest" description="Disordered" evidence="1">
    <location>
        <begin position="207"/>
        <end position="477"/>
    </location>
</feature>
<feature type="region of interest" description="Disordered" evidence="1">
    <location>
        <begin position="92"/>
        <end position="120"/>
    </location>
</feature>
<feature type="compositionally biased region" description="Low complexity" evidence="1">
    <location>
        <begin position="455"/>
        <end position="466"/>
    </location>
</feature>
<evidence type="ECO:0000313" key="3">
    <source>
        <dbReference type="EMBL" id="ATF63609.1"/>
    </source>
</evidence>
<dbReference type="AlphaFoldDB" id="A0A291DH57"/>